<dbReference type="Proteomes" id="UP000242146">
    <property type="component" value="Unassembled WGS sequence"/>
</dbReference>
<protein>
    <submittedName>
        <fullName evidence="1">Uncharacterized protein</fullName>
    </submittedName>
</protein>
<accession>A0A1X2GYP4</accession>
<keyword evidence="2" id="KW-1185">Reference proteome</keyword>
<dbReference type="EMBL" id="MCGT01000001">
    <property type="protein sequence ID" value="ORX63208.1"/>
    <property type="molecule type" value="Genomic_DNA"/>
</dbReference>
<gene>
    <name evidence="1" type="ORF">DM01DRAFT_1403569</name>
</gene>
<comment type="caution">
    <text evidence="1">The sequence shown here is derived from an EMBL/GenBank/DDBJ whole genome shotgun (WGS) entry which is preliminary data.</text>
</comment>
<dbReference type="AlphaFoldDB" id="A0A1X2GYP4"/>
<organism evidence="1 2">
    <name type="scientific">Hesseltinella vesiculosa</name>
    <dbReference type="NCBI Taxonomy" id="101127"/>
    <lineage>
        <taxon>Eukaryota</taxon>
        <taxon>Fungi</taxon>
        <taxon>Fungi incertae sedis</taxon>
        <taxon>Mucoromycota</taxon>
        <taxon>Mucoromycotina</taxon>
        <taxon>Mucoromycetes</taxon>
        <taxon>Mucorales</taxon>
        <taxon>Cunninghamellaceae</taxon>
        <taxon>Hesseltinella</taxon>
    </lineage>
</organism>
<name>A0A1X2GYP4_9FUNG</name>
<sequence>MAASSSFNHASTSSTYCHLPLTTHNLRLHQQDGPLKANRVLAYVQSQQENIQLENQLQTERQRQVDSLILLEKPSFPSDLIVLEEPTADDVSVEEDDSDHPDVITTYRQQKWQLVQNGLANGGGELSSVLFSSICTPSSSSSFSPSSMQSRQQRNKDSIITLESNSGAGLAPSLPERASASYFGPVQLFADPPPPPPPGYLARCKTWWARRPWHHQPNRPTLLSFRYPKMIPVDTLRDTAIHWLSLPGHPSSTA</sequence>
<evidence type="ECO:0000313" key="2">
    <source>
        <dbReference type="Proteomes" id="UP000242146"/>
    </source>
</evidence>
<dbReference type="OrthoDB" id="10654899at2759"/>
<proteinExistence type="predicted"/>
<reference evidence="1 2" key="1">
    <citation type="submission" date="2016-07" db="EMBL/GenBank/DDBJ databases">
        <title>Pervasive Adenine N6-methylation of Active Genes in Fungi.</title>
        <authorList>
            <consortium name="DOE Joint Genome Institute"/>
            <person name="Mondo S.J."/>
            <person name="Dannebaum R.O."/>
            <person name="Kuo R.C."/>
            <person name="Labutti K."/>
            <person name="Haridas S."/>
            <person name="Kuo A."/>
            <person name="Salamov A."/>
            <person name="Ahrendt S.R."/>
            <person name="Lipzen A."/>
            <person name="Sullivan W."/>
            <person name="Andreopoulos W.B."/>
            <person name="Clum A."/>
            <person name="Lindquist E."/>
            <person name="Daum C."/>
            <person name="Ramamoorthy G.K."/>
            <person name="Gryganskyi A."/>
            <person name="Culley D."/>
            <person name="Magnuson J.K."/>
            <person name="James T.Y."/>
            <person name="O'Malley M.A."/>
            <person name="Stajich J.E."/>
            <person name="Spatafora J.W."/>
            <person name="Visel A."/>
            <person name="Grigoriev I.V."/>
        </authorList>
    </citation>
    <scope>NUCLEOTIDE SEQUENCE [LARGE SCALE GENOMIC DNA]</scope>
    <source>
        <strain evidence="1 2">NRRL 3301</strain>
    </source>
</reference>
<evidence type="ECO:0000313" key="1">
    <source>
        <dbReference type="EMBL" id="ORX63208.1"/>
    </source>
</evidence>